<name>A0AA36JPD1_9DINO</name>
<organism evidence="1 2">
    <name type="scientific">Effrenium voratum</name>
    <dbReference type="NCBI Taxonomy" id="2562239"/>
    <lineage>
        <taxon>Eukaryota</taxon>
        <taxon>Sar</taxon>
        <taxon>Alveolata</taxon>
        <taxon>Dinophyceae</taxon>
        <taxon>Suessiales</taxon>
        <taxon>Symbiodiniaceae</taxon>
        <taxon>Effrenium</taxon>
    </lineage>
</organism>
<dbReference type="EMBL" id="CAUJNA010003795">
    <property type="protein sequence ID" value="CAJ1409945.1"/>
    <property type="molecule type" value="Genomic_DNA"/>
</dbReference>
<protein>
    <submittedName>
        <fullName evidence="1">Uncharacterized protein</fullName>
    </submittedName>
</protein>
<sequence length="103" mass="11131">MPRSMSNPPKCLAERLNQDRLLISLLNLPAARLAPAEKCDMKSDRTESQLPCLSGADVATPCAPIPSCFSFPGCSRLWRAFILGLPQAVRGSTVTELRASLGF</sequence>
<keyword evidence="2" id="KW-1185">Reference proteome</keyword>
<evidence type="ECO:0000313" key="2">
    <source>
        <dbReference type="Proteomes" id="UP001178507"/>
    </source>
</evidence>
<evidence type="ECO:0000313" key="1">
    <source>
        <dbReference type="EMBL" id="CAJ1409945.1"/>
    </source>
</evidence>
<accession>A0AA36JPD1</accession>
<dbReference type="AlphaFoldDB" id="A0AA36JPD1"/>
<comment type="caution">
    <text evidence="1">The sequence shown here is derived from an EMBL/GenBank/DDBJ whole genome shotgun (WGS) entry which is preliminary data.</text>
</comment>
<proteinExistence type="predicted"/>
<reference evidence="1" key="1">
    <citation type="submission" date="2023-08" db="EMBL/GenBank/DDBJ databases">
        <authorList>
            <person name="Chen Y."/>
            <person name="Shah S."/>
            <person name="Dougan E. K."/>
            <person name="Thang M."/>
            <person name="Chan C."/>
        </authorList>
    </citation>
    <scope>NUCLEOTIDE SEQUENCE</scope>
</reference>
<dbReference type="Proteomes" id="UP001178507">
    <property type="component" value="Unassembled WGS sequence"/>
</dbReference>
<gene>
    <name evidence="1" type="ORF">EVOR1521_LOCUS30905</name>
</gene>